<gene>
    <name evidence="6" type="ORF">ACJDUH_04250</name>
</gene>
<keyword evidence="2" id="KW-0479">Metal-binding</keyword>
<dbReference type="InterPro" id="IPR012312">
    <property type="entry name" value="Hemerythrin-like"/>
</dbReference>
<comment type="caution">
    <text evidence="6">The sequence shown here is derived from an EMBL/GenBank/DDBJ whole genome shotgun (WGS) entry which is preliminary data.</text>
</comment>
<dbReference type="Proteomes" id="UP001623661">
    <property type="component" value="Unassembled WGS sequence"/>
</dbReference>
<keyword evidence="7" id="KW-1185">Reference proteome</keyword>
<dbReference type="InterPro" id="IPR012827">
    <property type="entry name" value="Hemerythrin_metal-bd"/>
</dbReference>
<evidence type="ECO:0000256" key="4">
    <source>
        <dbReference type="SAM" id="Phobius"/>
    </source>
</evidence>
<dbReference type="Gene3D" id="1.20.120.50">
    <property type="entry name" value="Hemerythrin-like"/>
    <property type="match status" value="1"/>
</dbReference>
<evidence type="ECO:0000256" key="2">
    <source>
        <dbReference type="ARBA" id="ARBA00022723"/>
    </source>
</evidence>
<dbReference type="PANTHER" id="PTHR37164">
    <property type="entry name" value="BACTERIOHEMERYTHRIN"/>
    <property type="match status" value="1"/>
</dbReference>
<feature type="domain" description="Hemerythrin-like" evidence="5">
    <location>
        <begin position="12"/>
        <end position="127"/>
    </location>
</feature>
<name>A0ABW8TNM1_9CLOT</name>
<keyword evidence="3" id="KW-0408">Iron</keyword>
<dbReference type="NCBIfam" id="TIGR02481">
    <property type="entry name" value="hemeryth_dom"/>
    <property type="match status" value="1"/>
</dbReference>
<feature type="transmembrane region" description="Helical" evidence="4">
    <location>
        <begin position="103"/>
        <end position="121"/>
    </location>
</feature>
<dbReference type="RefSeq" id="WP_406763913.1">
    <property type="nucleotide sequence ID" value="NZ_JBJHZY010000001.1"/>
</dbReference>
<dbReference type="SUPFAM" id="SSF47188">
    <property type="entry name" value="Hemerythrin-like"/>
    <property type="match status" value="1"/>
</dbReference>
<reference evidence="6 7" key="1">
    <citation type="submission" date="2024-11" db="EMBL/GenBank/DDBJ databases">
        <authorList>
            <person name="Heng Y.C."/>
            <person name="Lim A.C.H."/>
            <person name="Lee J.K.Y."/>
            <person name="Kittelmann S."/>
        </authorList>
    </citation>
    <scope>NUCLEOTIDE SEQUENCE [LARGE SCALE GENOMIC DNA]</scope>
    <source>
        <strain evidence="6 7">WILCCON 0202</strain>
    </source>
</reference>
<comment type="similarity">
    <text evidence="1">Belongs to the hemerythrin family.</text>
</comment>
<protein>
    <submittedName>
        <fullName evidence="6">Bacteriohemerythrin</fullName>
    </submittedName>
</protein>
<dbReference type="EMBL" id="JBJHZY010000001">
    <property type="protein sequence ID" value="MFL0267307.1"/>
    <property type="molecule type" value="Genomic_DNA"/>
</dbReference>
<evidence type="ECO:0000313" key="6">
    <source>
        <dbReference type="EMBL" id="MFL0267307.1"/>
    </source>
</evidence>
<dbReference type="InterPro" id="IPR050669">
    <property type="entry name" value="Hemerythrin"/>
</dbReference>
<accession>A0ABW8TNM1</accession>
<evidence type="ECO:0000256" key="3">
    <source>
        <dbReference type="ARBA" id="ARBA00023004"/>
    </source>
</evidence>
<dbReference type="NCBIfam" id="NF033749">
    <property type="entry name" value="bact_hemeryth"/>
    <property type="match status" value="1"/>
</dbReference>
<keyword evidence="4" id="KW-0812">Transmembrane</keyword>
<evidence type="ECO:0000313" key="7">
    <source>
        <dbReference type="Proteomes" id="UP001623661"/>
    </source>
</evidence>
<dbReference type="CDD" id="cd12107">
    <property type="entry name" value="Hemerythrin"/>
    <property type="match status" value="1"/>
</dbReference>
<keyword evidence="4" id="KW-0472">Membrane</keyword>
<evidence type="ECO:0000259" key="5">
    <source>
        <dbReference type="Pfam" id="PF01814"/>
    </source>
</evidence>
<keyword evidence="4" id="KW-1133">Transmembrane helix</keyword>
<dbReference type="PROSITE" id="PS00550">
    <property type="entry name" value="HEMERYTHRINS"/>
    <property type="match status" value="1"/>
</dbReference>
<organism evidence="6 7">
    <name type="scientific">Candidatus Clostridium radicumherbarum</name>
    <dbReference type="NCBI Taxonomy" id="3381662"/>
    <lineage>
        <taxon>Bacteria</taxon>
        <taxon>Bacillati</taxon>
        <taxon>Bacillota</taxon>
        <taxon>Clostridia</taxon>
        <taxon>Eubacteriales</taxon>
        <taxon>Clostridiaceae</taxon>
        <taxon>Clostridium</taxon>
    </lineage>
</organism>
<sequence length="137" mass="16411">MIKWNDKFSVNVAEIDNQHRQLFYLAEKVSSILAVNDGYDHYDEIMNTFIELKNYTLYHFDYEEKLMMKINYADFSNHKKEHENFINEILRLEKIDAETKQKLVMTNILAFILDWIVGHILKTDMSYKSFFNENGIA</sequence>
<proteinExistence type="inferred from homology"/>
<dbReference type="Pfam" id="PF01814">
    <property type="entry name" value="Hemerythrin"/>
    <property type="match status" value="1"/>
</dbReference>
<dbReference type="InterPro" id="IPR035938">
    <property type="entry name" value="Hemerythrin-like_sf"/>
</dbReference>
<dbReference type="PANTHER" id="PTHR37164:SF1">
    <property type="entry name" value="BACTERIOHEMERYTHRIN"/>
    <property type="match status" value="1"/>
</dbReference>
<dbReference type="InterPro" id="IPR016131">
    <property type="entry name" value="Haemerythrin_Fe_BS"/>
</dbReference>
<evidence type="ECO:0000256" key="1">
    <source>
        <dbReference type="ARBA" id="ARBA00010587"/>
    </source>
</evidence>